<dbReference type="GO" id="GO:0005737">
    <property type="term" value="C:cytoplasm"/>
    <property type="evidence" value="ECO:0007669"/>
    <property type="project" value="TreeGrafter"/>
</dbReference>
<dbReference type="Gene3D" id="1.20.1050.10">
    <property type="match status" value="1"/>
</dbReference>
<reference evidence="2 3" key="1">
    <citation type="submission" date="2017-09" db="EMBL/GenBank/DDBJ databases">
        <authorList>
            <person name="Ehlers B."/>
            <person name="Leendertz F.H."/>
        </authorList>
    </citation>
    <scope>NUCLEOTIDE SEQUENCE [LARGE SCALE GENOMIC DNA]</scope>
    <source>
        <strain evidence="2 3">DSM 18289</strain>
    </source>
</reference>
<sequence>MTIQLYDLCGASKDLRFSPACWRTRMALEHKGLNYETVPTMFTDIPSIAGGGQRTVPVIEDGEQIVRESYDIAVYLERTYPDKPSLFDGEGGLQLSRFMHWWTGATVDAGIVKLVLADIHSILDQADQSYFRESREKRFGKALEEVQNQSDETLQAFRASLLPLRLALKKHDFLGGDAPIYADYCVFGSFQWARMVSDLTLLEGDDPVAQWFERCLDLFDGLGRKAKG</sequence>
<dbReference type="InterPro" id="IPR050983">
    <property type="entry name" value="GST_Omega/HSP26"/>
</dbReference>
<dbReference type="AlphaFoldDB" id="A0A285NGL5"/>
<dbReference type="SUPFAM" id="SSF47616">
    <property type="entry name" value="GST C-terminal domain-like"/>
    <property type="match status" value="1"/>
</dbReference>
<dbReference type="InterPro" id="IPR004045">
    <property type="entry name" value="Glutathione_S-Trfase_N"/>
</dbReference>
<proteinExistence type="predicted"/>
<dbReference type="Pfam" id="PF22041">
    <property type="entry name" value="GST_C_7"/>
    <property type="match status" value="1"/>
</dbReference>
<feature type="domain" description="GST N-terminal" evidence="1">
    <location>
        <begin position="8"/>
        <end position="84"/>
    </location>
</feature>
<organism evidence="2 3">
    <name type="scientific">Cohaesibacter gelatinilyticus</name>
    <dbReference type="NCBI Taxonomy" id="372072"/>
    <lineage>
        <taxon>Bacteria</taxon>
        <taxon>Pseudomonadati</taxon>
        <taxon>Pseudomonadota</taxon>
        <taxon>Alphaproteobacteria</taxon>
        <taxon>Hyphomicrobiales</taxon>
        <taxon>Cohaesibacteraceae</taxon>
    </lineage>
</organism>
<dbReference type="Pfam" id="PF13417">
    <property type="entry name" value="GST_N_3"/>
    <property type="match status" value="1"/>
</dbReference>
<dbReference type="GO" id="GO:0006749">
    <property type="term" value="P:glutathione metabolic process"/>
    <property type="evidence" value="ECO:0007669"/>
    <property type="project" value="TreeGrafter"/>
</dbReference>
<evidence type="ECO:0000313" key="3">
    <source>
        <dbReference type="Proteomes" id="UP000219439"/>
    </source>
</evidence>
<dbReference type="Proteomes" id="UP000219439">
    <property type="component" value="Unassembled WGS sequence"/>
</dbReference>
<keyword evidence="2" id="KW-0808">Transferase</keyword>
<dbReference type="CDD" id="cd03202">
    <property type="entry name" value="GST_C_etherase_LigE"/>
    <property type="match status" value="1"/>
</dbReference>
<dbReference type="EMBL" id="OBEL01000001">
    <property type="protein sequence ID" value="SNZ08043.1"/>
    <property type="molecule type" value="Genomic_DNA"/>
</dbReference>
<dbReference type="PANTHER" id="PTHR43968">
    <property type="match status" value="1"/>
</dbReference>
<dbReference type="InterPro" id="IPR054416">
    <property type="entry name" value="GST_UstS-like_C"/>
</dbReference>
<dbReference type="InterPro" id="IPR036249">
    <property type="entry name" value="Thioredoxin-like_sf"/>
</dbReference>
<dbReference type="GO" id="GO:0004364">
    <property type="term" value="F:glutathione transferase activity"/>
    <property type="evidence" value="ECO:0007669"/>
    <property type="project" value="TreeGrafter"/>
</dbReference>
<evidence type="ECO:0000313" key="2">
    <source>
        <dbReference type="EMBL" id="SNZ08043.1"/>
    </source>
</evidence>
<protein>
    <submittedName>
        <fullName evidence="2">Glutathione S-transferase</fullName>
    </submittedName>
</protein>
<dbReference type="RefSeq" id="WP_097152599.1">
    <property type="nucleotide sequence ID" value="NZ_OBEL01000001.1"/>
</dbReference>
<accession>A0A285NGL5</accession>
<dbReference type="GO" id="GO:0045174">
    <property type="term" value="F:glutathione dehydrogenase (ascorbate) activity"/>
    <property type="evidence" value="ECO:0007669"/>
    <property type="project" value="TreeGrafter"/>
</dbReference>
<dbReference type="Gene3D" id="3.40.30.10">
    <property type="entry name" value="Glutaredoxin"/>
    <property type="match status" value="1"/>
</dbReference>
<dbReference type="PROSITE" id="PS50404">
    <property type="entry name" value="GST_NTER"/>
    <property type="match status" value="1"/>
</dbReference>
<dbReference type="SUPFAM" id="SSF52833">
    <property type="entry name" value="Thioredoxin-like"/>
    <property type="match status" value="1"/>
</dbReference>
<dbReference type="OrthoDB" id="508035at2"/>
<keyword evidence="3" id="KW-1185">Reference proteome</keyword>
<name>A0A285NGL5_9HYPH</name>
<gene>
    <name evidence="2" type="ORF">SAMN06265368_1425</name>
</gene>
<dbReference type="InterPro" id="IPR036282">
    <property type="entry name" value="Glutathione-S-Trfase_C_sf"/>
</dbReference>
<evidence type="ECO:0000259" key="1">
    <source>
        <dbReference type="PROSITE" id="PS50404"/>
    </source>
</evidence>
<dbReference type="CDD" id="cd03038">
    <property type="entry name" value="GST_N_etherase_LigE"/>
    <property type="match status" value="1"/>
</dbReference>
<dbReference type="PANTHER" id="PTHR43968:SF6">
    <property type="entry name" value="GLUTATHIONE S-TRANSFERASE OMEGA"/>
    <property type="match status" value="1"/>
</dbReference>